<dbReference type="STRING" id="640132.Srot_0435"/>
<gene>
    <name evidence="3" type="ordered locus">Srot_0435</name>
</gene>
<proteinExistence type="predicted"/>
<dbReference type="HOGENOM" id="CLU_081563_0_0_11"/>
<evidence type="ECO:0000256" key="1">
    <source>
        <dbReference type="SAM" id="MobiDB-lite"/>
    </source>
</evidence>
<evidence type="ECO:0000313" key="3">
    <source>
        <dbReference type="EMBL" id="ADG96922.1"/>
    </source>
</evidence>
<dbReference type="RefSeq" id="WP_013137378.1">
    <property type="nucleotide sequence ID" value="NC_014168.1"/>
</dbReference>
<feature type="transmembrane region" description="Helical" evidence="2">
    <location>
        <begin position="144"/>
        <end position="162"/>
    </location>
</feature>
<dbReference type="Gene3D" id="1.10.287.70">
    <property type="match status" value="1"/>
</dbReference>
<dbReference type="AlphaFoldDB" id="D6ZBU5"/>
<evidence type="ECO:0000256" key="2">
    <source>
        <dbReference type="SAM" id="Phobius"/>
    </source>
</evidence>
<dbReference type="SUPFAM" id="SSF81324">
    <property type="entry name" value="Voltage-gated potassium channels"/>
    <property type="match status" value="1"/>
</dbReference>
<keyword evidence="2" id="KW-0472">Membrane</keyword>
<keyword evidence="2" id="KW-1133">Transmembrane helix</keyword>
<protein>
    <recommendedName>
        <fullName evidence="5">DUF1345 domain-containing protein</fullName>
    </recommendedName>
</protein>
<organism evidence="3 4">
    <name type="scientific">Segniliparus rotundus (strain ATCC BAA-972 / CDC 1076 / CIP 108378 / DSM 44985 / JCM 13578)</name>
    <dbReference type="NCBI Taxonomy" id="640132"/>
    <lineage>
        <taxon>Bacteria</taxon>
        <taxon>Bacillati</taxon>
        <taxon>Actinomycetota</taxon>
        <taxon>Actinomycetes</taxon>
        <taxon>Mycobacteriales</taxon>
        <taxon>Segniliparaceae</taxon>
        <taxon>Segniliparus</taxon>
    </lineage>
</organism>
<evidence type="ECO:0008006" key="5">
    <source>
        <dbReference type="Google" id="ProtNLM"/>
    </source>
</evidence>
<feature type="region of interest" description="Disordered" evidence="1">
    <location>
        <begin position="1"/>
        <end position="24"/>
    </location>
</feature>
<feature type="transmembrane region" description="Helical" evidence="2">
    <location>
        <begin position="74"/>
        <end position="93"/>
    </location>
</feature>
<dbReference type="EMBL" id="CP001958">
    <property type="protein sequence ID" value="ADG96922.1"/>
    <property type="molecule type" value="Genomic_DNA"/>
</dbReference>
<dbReference type="eggNOG" id="COG4291">
    <property type="taxonomic scope" value="Bacteria"/>
</dbReference>
<feature type="transmembrane region" description="Helical" evidence="2">
    <location>
        <begin position="227"/>
        <end position="248"/>
    </location>
</feature>
<dbReference type="KEGG" id="srt:Srot_0435"/>
<reference evidence="3 4" key="1">
    <citation type="journal article" date="2010" name="Stand. Genomic Sci.">
        <title>Complete genome sequence of Segniliparus rotundus type strain (CDC 1076).</title>
        <authorList>
            <person name="Sikorski J."/>
            <person name="Lapidus A."/>
            <person name="Copeland A."/>
            <person name="Misra M."/>
            <person name="Glavina Del Rio T."/>
            <person name="Nolan M."/>
            <person name="Lucas S."/>
            <person name="Chen F."/>
            <person name="Tice H."/>
            <person name="Cheng J.F."/>
            <person name="Jando M."/>
            <person name="Schneider S."/>
            <person name="Bruce D."/>
            <person name="Goodwin L."/>
            <person name="Pitluck S."/>
            <person name="Liolios K."/>
            <person name="Mikhailova N."/>
            <person name="Pati A."/>
            <person name="Ivanova N."/>
            <person name="Mavromatis K."/>
            <person name="Chen A."/>
            <person name="Palaniappan K."/>
            <person name="Chertkov O."/>
            <person name="Land M."/>
            <person name="Hauser L."/>
            <person name="Chang Y.J."/>
            <person name="Jeffries C.D."/>
            <person name="Brettin T."/>
            <person name="Detter J.C."/>
            <person name="Han C."/>
            <person name="Rohde M."/>
            <person name="Goker M."/>
            <person name="Bristow J."/>
            <person name="Eisen J.A."/>
            <person name="Markowitz V."/>
            <person name="Hugenholtz P."/>
            <person name="Kyrpides N.C."/>
            <person name="Klenk H.P."/>
        </authorList>
    </citation>
    <scope>NUCLEOTIDE SEQUENCE [LARGE SCALE GENOMIC DNA]</scope>
    <source>
        <strain evidence="4">ATCC BAA-972 / CDC 1076 / CIP 108378 / DSM 44985 / JCM 13578</strain>
    </source>
</reference>
<sequence>MSTADEEPGQRRPPHGARKAAGSTAHLAAELEEHTPSWLRPHNPENRLPVLAAMLVAVALQLAVADSYALHPRWLLFGLESVLLVVLIVLNPIRLTRHPKLSRAFSIALVAGISVDNAVSSALLDENILTGRTGKDAVSLLGSGAAVYVTNIIAYGIWYWLLDRGGPFARHEGRHPNPSFLFPQMTLGRLAPKNWVPRFFDYFYVSFTNATAFSPTDTMPLTHWAKALMAAQSMVALATMALVVARAVNVLG</sequence>
<accession>D6ZBU5</accession>
<evidence type="ECO:0000313" key="4">
    <source>
        <dbReference type="Proteomes" id="UP000002247"/>
    </source>
</evidence>
<feature type="transmembrane region" description="Helical" evidence="2">
    <location>
        <begin position="48"/>
        <end position="68"/>
    </location>
</feature>
<name>D6ZBU5_SEGRD</name>
<keyword evidence="4" id="KW-1185">Reference proteome</keyword>
<keyword evidence="2" id="KW-0812">Transmembrane</keyword>
<dbReference type="Proteomes" id="UP000002247">
    <property type="component" value="Chromosome"/>
</dbReference>